<dbReference type="EMBL" id="JACHFY010000019">
    <property type="protein sequence ID" value="MBB5254628.1"/>
    <property type="molecule type" value="Genomic_DNA"/>
</dbReference>
<gene>
    <name evidence="2" type="ORF">D1869_14430</name>
    <name evidence="1" type="ORF">HNQ62_002402</name>
</gene>
<dbReference type="OrthoDB" id="42694at2157"/>
<organism evidence="2 3">
    <name type="scientific">Sulfurisphaera ohwakuensis</name>
    <dbReference type="NCBI Taxonomy" id="69656"/>
    <lineage>
        <taxon>Archaea</taxon>
        <taxon>Thermoproteota</taxon>
        <taxon>Thermoprotei</taxon>
        <taxon>Sulfolobales</taxon>
        <taxon>Sulfolobaceae</taxon>
        <taxon>Sulfurisphaera</taxon>
    </lineage>
</organism>
<evidence type="ECO:0000313" key="4">
    <source>
        <dbReference type="Proteomes" id="UP000582213"/>
    </source>
</evidence>
<evidence type="ECO:0000313" key="1">
    <source>
        <dbReference type="EMBL" id="MBB5254628.1"/>
    </source>
</evidence>
<keyword evidence="3" id="KW-1185">Reference proteome</keyword>
<dbReference type="KEGG" id="soh:D1869_14430"/>
<dbReference type="Proteomes" id="UP000582213">
    <property type="component" value="Unassembled WGS sequence"/>
</dbReference>
<name>A0A650CK54_SULOH</name>
<proteinExistence type="predicted"/>
<dbReference type="RefSeq" id="WP_156015741.1">
    <property type="nucleotide sequence ID" value="NZ_CP045484.1"/>
</dbReference>
<sequence length="81" mass="9406">MKTVTLKIKDEYYELAEQMVEIGIAKSRNEAFNLILSYGVSKAREELKKSKIKELTEKWLKEGLPFNLPTSEDLLRERGLC</sequence>
<reference evidence="2 3" key="1">
    <citation type="submission" date="2019-10" db="EMBL/GenBank/DDBJ databases">
        <title>Genome Sequences from Six Type Strain Members of the Archaeal Family Sulfolobaceae: Acidianus ambivalens, Acidianus infernus, Metallosphaera prunae, Stygiolobus azoricus, Sulfolobus metallicus, and Sulfurisphaera ohwakuensis.</title>
        <authorList>
            <person name="Counts J.A."/>
            <person name="Kelly R.M."/>
        </authorList>
    </citation>
    <scope>NUCLEOTIDE SEQUENCE [LARGE SCALE GENOMIC DNA]</scope>
    <source>
        <strain evidence="2 3">TA-1</strain>
    </source>
</reference>
<reference evidence="1 4" key="2">
    <citation type="submission" date="2020-08" db="EMBL/GenBank/DDBJ databases">
        <title>Genomic Encyclopedia of Type Strains, Phase IV (KMG-IV): sequencing the most valuable type-strain genomes for metagenomic binning, comparative biology and taxonomic classification.</title>
        <authorList>
            <person name="Goeker M."/>
        </authorList>
    </citation>
    <scope>NUCLEOTIDE SEQUENCE [LARGE SCALE GENOMIC DNA]</scope>
    <source>
        <strain evidence="1 4">DSM 12421</strain>
    </source>
</reference>
<accession>A0A650CK54</accession>
<dbReference type="AlphaFoldDB" id="A0A650CK54"/>
<evidence type="ECO:0000313" key="3">
    <source>
        <dbReference type="Proteomes" id="UP000427373"/>
    </source>
</evidence>
<dbReference type="GeneID" id="42802465"/>
<dbReference type="EMBL" id="CP045484">
    <property type="protein sequence ID" value="QGR18251.1"/>
    <property type="molecule type" value="Genomic_DNA"/>
</dbReference>
<evidence type="ECO:0000313" key="2">
    <source>
        <dbReference type="EMBL" id="QGR18251.1"/>
    </source>
</evidence>
<protein>
    <submittedName>
        <fullName evidence="2">VapB-type antitoxin</fullName>
    </submittedName>
</protein>
<dbReference type="Proteomes" id="UP000427373">
    <property type="component" value="Chromosome"/>
</dbReference>